<proteinExistence type="predicted"/>
<dbReference type="InterPro" id="IPR029068">
    <property type="entry name" value="Glyas_Bleomycin-R_OHBP_Dase"/>
</dbReference>
<evidence type="ECO:0000313" key="1">
    <source>
        <dbReference type="EMBL" id="MCK6262670.1"/>
    </source>
</evidence>
<comment type="caution">
    <text evidence="1">The sequence shown here is derived from an EMBL/GenBank/DDBJ whole genome shotgun (WGS) entry which is preliminary data.</text>
</comment>
<dbReference type="AlphaFoldDB" id="A0A9X2BH80"/>
<protein>
    <submittedName>
        <fullName evidence="1">VOC family protein</fullName>
    </submittedName>
</protein>
<dbReference type="SUPFAM" id="SSF54593">
    <property type="entry name" value="Glyoxalase/Bleomycin resistance protein/Dihydroxybiphenyl dioxygenase"/>
    <property type="match status" value="1"/>
</dbReference>
<keyword evidence="2" id="KW-1185">Reference proteome</keyword>
<accession>A0A9X2BH80</accession>
<dbReference type="NCBIfam" id="NF008683">
    <property type="entry name" value="PRK11700.1-6"/>
    <property type="match status" value="1"/>
</dbReference>
<dbReference type="EMBL" id="JAJHVV010000003">
    <property type="protein sequence ID" value="MCK6262670.1"/>
    <property type="molecule type" value="Genomic_DNA"/>
</dbReference>
<dbReference type="PANTHER" id="PTHR37519">
    <property type="match status" value="1"/>
</dbReference>
<dbReference type="Pfam" id="PF06185">
    <property type="entry name" value="YecM"/>
    <property type="match status" value="1"/>
</dbReference>
<reference evidence="1" key="1">
    <citation type="submission" date="2021-11" db="EMBL/GenBank/DDBJ databases">
        <title>Vibrio ZSDE26 sp. nov. and Vibrio ZSDZ34 sp. nov., isolated from coastal seawater in Qingdao.</title>
        <authorList>
            <person name="Zhang P."/>
        </authorList>
    </citation>
    <scope>NUCLEOTIDE SEQUENCE</scope>
    <source>
        <strain evidence="1">ZSDE26</strain>
    </source>
</reference>
<dbReference type="InterPro" id="IPR010393">
    <property type="entry name" value="DUF991_YecM-like"/>
</dbReference>
<sequence length="210" mass="23672">MSQLLAKAELTPTQMKAKLNEFMQKIQLLSDILSLDLSEVQADHIALRINDSELAKLAHSEWQKEGKVISQARINGRPIIVLEFDEPLDALHWKIECLELPYPAEGKMYPEQSWEHVEFVIPSDATTAEEYLEYLKVTFPAFRKDYASLDSKGVSIKLSSPKGEGERVNNPTVAFKWQGVCIKLHPHTLKTIVQSELTGPDLDPSESGPF</sequence>
<dbReference type="PANTHER" id="PTHR37519:SF1">
    <property type="entry name" value="DIHYDROXYBIPHENYL DIOXYGENASE DOMAIN-CONTAINING PROTEIN"/>
    <property type="match status" value="1"/>
</dbReference>
<dbReference type="RefSeq" id="WP_248007787.1">
    <property type="nucleotide sequence ID" value="NZ_JAJHVV010000003.1"/>
</dbReference>
<dbReference type="Proteomes" id="UP001139559">
    <property type="component" value="Unassembled WGS sequence"/>
</dbReference>
<name>A0A9X2BH80_9VIBR</name>
<dbReference type="Gene3D" id="3.10.180.10">
    <property type="entry name" value="2,3-Dihydroxybiphenyl 1,2-Dioxygenase, domain 1"/>
    <property type="match status" value="1"/>
</dbReference>
<evidence type="ECO:0000313" key="2">
    <source>
        <dbReference type="Proteomes" id="UP001139559"/>
    </source>
</evidence>
<gene>
    <name evidence="1" type="ORF">KP803_05210</name>
</gene>
<dbReference type="GO" id="GO:0005829">
    <property type="term" value="C:cytosol"/>
    <property type="evidence" value="ECO:0007669"/>
    <property type="project" value="TreeGrafter"/>
</dbReference>
<organism evidence="1 2">
    <name type="scientific">Vibrio amylolyticus</name>
    <dbReference type="NCBI Taxonomy" id="2847292"/>
    <lineage>
        <taxon>Bacteria</taxon>
        <taxon>Pseudomonadati</taxon>
        <taxon>Pseudomonadota</taxon>
        <taxon>Gammaproteobacteria</taxon>
        <taxon>Vibrionales</taxon>
        <taxon>Vibrionaceae</taxon>
        <taxon>Vibrio</taxon>
    </lineage>
</organism>